<evidence type="ECO:0000313" key="4">
    <source>
        <dbReference type="Proteomes" id="UP001152797"/>
    </source>
</evidence>
<reference evidence="2" key="1">
    <citation type="submission" date="2022-10" db="EMBL/GenBank/DDBJ databases">
        <authorList>
            <person name="Chen Y."/>
            <person name="Dougan E. K."/>
            <person name="Chan C."/>
            <person name="Rhodes N."/>
            <person name="Thang M."/>
        </authorList>
    </citation>
    <scope>NUCLEOTIDE SEQUENCE</scope>
</reference>
<keyword evidence="1" id="KW-0732">Signal</keyword>
<accession>A0A9P1C5Y4</accession>
<evidence type="ECO:0000256" key="1">
    <source>
        <dbReference type="SAM" id="SignalP"/>
    </source>
</evidence>
<gene>
    <name evidence="2" type="ORF">C1SCF055_LOCUS12792</name>
</gene>
<dbReference type="Proteomes" id="UP001152797">
    <property type="component" value="Unassembled WGS sequence"/>
</dbReference>
<dbReference type="EMBL" id="CAMXCT020000979">
    <property type="protein sequence ID" value="CAL1138708.1"/>
    <property type="molecule type" value="Genomic_DNA"/>
</dbReference>
<dbReference type="EMBL" id="CAMXCT010000979">
    <property type="protein sequence ID" value="CAI3985333.1"/>
    <property type="molecule type" value="Genomic_DNA"/>
</dbReference>
<sequence length="155" mass="17086">MRRHGLATLGLVAVVTQCFVAPPLRPTRRGLRCCAAERPETPGPPPGGVGWWLPATALAVLLWRSVDSVYFYTTRTVTTQSETPTETSFQQSQDIWTNIPGRFLGDEGVVPPTSATPFFEASVDFDVSKVLDPIITSKWFDWVLDTGVLDFLSKT</sequence>
<dbReference type="OrthoDB" id="10351329at2759"/>
<dbReference type="EMBL" id="CAMXCT030000979">
    <property type="protein sequence ID" value="CAL4772645.1"/>
    <property type="molecule type" value="Genomic_DNA"/>
</dbReference>
<reference evidence="3 4" key="2">
    <citation type="submission" date="2024-05" db="EMBL/GenBank/DDBJ databases">
        <authorList>
            <person name="Chen Y."/>
            <person name="Shah S."/>
            <person name="Dougan E. K."/>
            <person name="Thang M."/>
            <person name="Chan C."/>
        </authorList>
    </citation>
    <scope>NUCLEOTIDE SEQUENCE [LARGE SCALE GENOMIC DNA]</scope>
</reference>
<proteinExistence type="predicted"/>
<dbReference type="AlphaFoldDB" id="A0A9P1C5Y4"/>
<keyword evidence="4" id="KW-1185">Reference proteome</keyword>
<organism evidence="2">
    <name type="scientific">Cladocopium goreaui</name>
    <dbReference type="NCBI Taxonomy" id="2562237"/>
    <lineage>
        <taxon>Eukaryota</taxon>
        <taxon>Sar</taxon>
        <taxon>Alveolata</taxon>
        <taxon>Dinophyceae</taxon>
        <taxon>Suessiales</taxon>
        <taxon>Symbiodiniaceae</taxon>
        <taxon>Cladocopium</taxon>
    </lineage>
</organism>
<name>A0A9P1C5Y4_9DINO</name>
<evidence type="ECO:0000313" key="3">
    <source>
        <dbReference type="EMBL" id="CAL4772645.1"/>
    </source>
</evidence>
<protein>
    <submittedName>
        <fullName evidence="2">Uncharacterized protein</fullName>
    </submittedName>
</protein>
<feature type="chain" id="PRO_5043270161" evidence="1">
    <location>
        <begin position="19"/>
        <end position="155"/>
    </location>
</feature>
<comment type="caution">
    <text evidence="2">The sequence shown here is derived from an EMBL/GenBank/DDBJ whole genome shotgun (WGS) entry which is preliminary data.</text>
</comment>
<feature type="signal peptide" evidence="1">
    <location>
        <begin position="1"/>
        <end position="18"/>
    </location>
</feature>
<evidence type="ECO:0000313" key="2">
    <source>
        <dbReference type="EMBL" id="CAI3985333.1"/>
    </source>
</evidence>